<evidence type="ECO:0000256" key="8">
    <source>
        <dbReference type="SAM" id="Phobius"/>
    </source>
</evidence>
<evidence type="ECO:0000313" key="10">
    <source>
        <dbReference type="EMBL" id="QBC42323.1"/>
    </source>
</evidence>
<proteinExistence type="predicted"/>
<dbReference type="PANTHER" id="PTHR32089:SF119">
    <property type="entry name" value="METHYL-ACCEPTING CHEMOTAXIS PROTEIN CTPL"/>
    <property type="match status" value="1"/>
</dbReference>
<evidence type="ECO:0000256" key="7">
    <source>
        <dbReference type="SAM" id="MobiDB-lite"/>
    </source>
</evidence>
<evidence type="ECO:0000256" key="3">
    <source>
        <dbReference type="ARBA" id="ARBA00022989"/>
    </source>
</evidence>
<reference evidence="10 11" key="1">
    <citation type="submission" date="2018-01" db="EMBL/GenBank/DDBJ databases">
        <title>Genome sequence of Iodobacter sp. strain PCH194 isolated from Indian Trans-Himalaya.</title>
        <authorList>
            <person name="Kumar V."/>
            <person name="Thakur V."/>
            <person name="Kumar S."/>
            <person name="Singh D."/>
        </authorList>
    </citation>
    <scope>NUCLEOTIDE SEQUENCE [LARGE SCALE GENOMIC DNA]</scope>
    <source>
        <strain evidence="10 11">PCH194</strain>
    </source>
</reference>
<keyword evidence="2 8" id="KW-0812">Transmembrane</keyword>
<evidence type="ECO:0000256" key="1">
    <source>
        <dbReference type="ARBA" id="ARBA00004141"/>
    </source>
</evidence>
<dbReference type="InterPro" id="IPR004089">
    <property type="entry name" value="MCPsignal_dom"/>
</dbReference>
<dbReference type="GO" id="GO:0007165">
    <property type="term" value="P:signal transduction"/>
    <property type="evidence" value="ECO:0007669"/>
    <property type="project" value="UniProtKB-KW"/>
</dbReference>
<dbReference type="SUPFAM" id="SSF58104">
    <property type="entry name" value="Methyl-accepting chemotaxis protein (MCP) signaling domain"/>
    <property type="match status" value="1"/>
</dbReference>
<keyword evidence="4 8" id="KW-0472">Membrane</keyword>
<evidence type="ECO:0000256" key="2">
    <source>
        <dbReference type="ARBA" id="ARBA00022692"/>
    </source>
</evidence>
<name>A0A7G3G5I8_9NEIS</name>
<dbReference type="RefSeq" id="WP_130104948.1">
    <property type="nucleotide sequence ID" value="NZ_CP025781.1"/>
</dbReference>
<dbReference type="PROSITE" id="PS50111">
    <property type="entry name" value="CHEMOTAXIS_TRANSDUC_2"/>
    <property type="match status" value="1"/>
</dbReference>
<feature type="region of interest" description="Disordered" evidence="7">
    <location>
        <begin position="358"/>
        <end position="379"/>
    </location>
</feature>
<dbReference type="KEGG" id="ifl:C1H71_01260"/>
<accession>A0A7G3G5I8</accession>
<dbReference type="GO" id="GO:0016020">
    <property type="term" value="C:membrane"/>
    <property type="evidence" value="ECO:0007669"/>
    <property type="project" value="UniProtKB-SubCell"/>
</dbReference>
<gene>
    <name evidence="10" type="ORF">C1H71_01260</name>
</gene>
<comment type="subcellular location">
    <subcellularLocation>
        <location evidence="1">Membrane</location>
        <topology evidence="1">Multi-pass membrane protein</topology>
    </subcellularLocation>
</comment>
<dbReference type="Gene3D" id="1.10.287.950">
    <property type="entry name" value="Methyl-accepting chemotaxis protein"/>
    <property type="match status" value="1"/>
</dbReference>
<dbReference type="AlphaFoldDB" id="A0A7G3G5I8"/>
<organism evidence="10 11">
    <name type="scientific">Iodobacter fluviatilis</name>
    <dbReference type="NCBI Taxonomy" id="537"/>
    <lineage>
        <taxon>Bacteria</taxon>
        <taxon>Pseudomonadati</taxon>
        <taxon>Pseudomonadota</taxon>
        <taxon>Betaproteobacteria</taxon>
        <taxon>Neisseriales</taxon>
        <taxon>Chitinibacteraceae</taxon>
        <taxon>Iodobacter</taxon>
    </lineage>
</organism>
<evidence type="ECO:0000313" key="11">
    <source>
        <dbReference type="Proteomes" id="UP000515917"/>
    </source>
</evidence>
<dbReference type="EMBL" id="CP025781">
    <property type="protein sequence ID" value="QBC42323.1"/>
    <property type="molecule type" value="Genomic_DNA"/>
</dbReference>
<evidence type="ECO:0000259" key="9">
    <source>
        <dbReference type="PROSITE" id="PS50111"/>
    </source>
</evidence>
<feature type="domain" description="Methyl-accepting transducer" evidence="9">
    <location>
        <begin position="89"/>
        <end position="294"/>
    </location>
</feature>
<evidence type="ECO:0000256" key="4">
    <source>
        <dbReference type="ARBA" id="ARBA00023136"/>
    </source>
</evidence>
<evidence type="ECO:0000256" key="6">
    <source>
        <dbReference type="PROSITE-ProRule" id="PRU00284"/>
    </source>
</evidence>
<sequence length="379" mass="41225">MKTHRYLWNGCNLLSATLAIVMAGMLNLPWLAALYFPIGMLFNRLAHAKPPTAIEPLTQKDDAEPAPLPQLLTAVAPIWRGNIELARRQSEEAGNQLGQTLRDIAVDLRATIRESRGESDDNHNGQHNLSQLIDHVRERTNSLTHILAQTSSHREELINQVTSLANFSSELDSMAKGVAVIANQTNLLALNAAIEAARAGESGRGFAVVADEVRKLSTMSAETGKQMSIKVADIDHALRDAGQKAANISTSESQQIGMALQLLNESLSDFTSATQQMAQTNSNLQAQGNKVEQELNQTLVALQFQDRVCQMMAHVEQDLSHLEDYLAALISAPIDSPPPLSLADWLARLRSTYSTQEQAALHGGLPSKPSTAAGEPEFF</sequence>
<evidence type="ECO:0000256" key="5">
    <source>
        <dbReference type="ARBA" id="ARBA00023224"/>
    </source>
</evidence>
<protein>
    <recommendedName>
        <fullName evidence="9">Methyl-accepting transducer domain-containing protein</fullName>
    </recommendedName>
</protein>
<feature type="transmembrane region" description="Helical" evidence="8">
    <location>
        <begin position="12"/>
        <end position="36"/>
    </location>
</feature>
<keyword evidence="3 8" id="KW-1133">Transmembrane helix</keyword>
<keyword evidence="5 6" id="KW-0807">Transducer</keyword>
<keyword evidence="11" id="KW-1185">Reference proteome</keyword>
<dbReference type="Proteomes" id="UP000515917">
    <property type="component" value="Chromosome"/>
</dbReference>
<dbReference type="PANTHER" id="PTHR32089">
    <property type="entry name" value="METHYL-ACCEPTING CHEMOTAXIS PROTEIN MCPB"/>
    <property type="match status" value="1"/>
</dbReference>
<dbReference type="Pfam" id="PF00015">
    <property type="entry name" value="MCPsignal"/>
    <property type="match status" value="1"/>
</dbReference>
<dbReference type="SMART" id="SM00283">
    <property type="entry name" value="MA"/>
    <property type="match status" value="1"/>
</dbReference>